<evidence type="ECO:0000313" key="2">
    <source>
        <dbReference type="Proteomes" id="UP000027936"/>
    </source>
</evidence>
<sequence>MIISHPDREFKPKFVYYFHVENGLAAYDSEEKLEVGSIIIVDGLGTYSLKITRIWTAEEKEFIEYESFKTIVCRPKFLPLGEIQRTFKYPKTSYFEKGKEEGIKEGIEVGKEEGLREAIKEIARNLINEGIDLEIISEITQLSKDKLEKIQQH</sequence>
<protein>
    <recommendedName>
        <fullName evidence="3">Transposase</fullName>
    </recommendedName>
</protein>
<proteinExistence type="predicted"/>
<evidence type="ECO:0008006" key="3">
    <source>
        <dbReference type="Google" id="ProtNLM"/>
    </source>
</evidence>
<dbReference type="RefSeq" id="WP_081847062.1">
    <property type="nucleotide sequence ID" value="NZ_JJRY01000003.1"/>
</dbReference>
<dbReference type="OrthoDB" id="9991983at2"/>
<name>A0A072NRD8_SCHAZ</name>
<accession>A0A072NRD8</accession>
<evidence type="ECO:0000313" key="1">
    <source>
        <dbReference type="EMBL" id="KEF39468.1"/>
    </source>
</evidence>
<reference evidence="1 2" key="1">
    <citation type="submission" date="2014-04" db="EMBL/GenBank/DDBJ databases">
        <title>Draft genome sequence of Bacillus azotoformans MEV2011, a (co-) denitrifying strain unable to grow in the presence of oxygen.</title>
        <authorList>
            <person name="Nielsen M."/>
            <person name="Schreiber L."/>
            <person name="Finster K."/>
            <person name="Schramm A."/>
        </authorList>
    </citation>
    <scope>NUCLEOTIDE SEQUENCE [LARGE SCALE GENOMIC DNA]</scope>
    <source>
        <strain evidence="1 2">MEV2011</strain>
    </source>
</reference>
<comment type="caution">
    <text evidence="1">The sequence shown here is derived from an EMBL/GenBank/DDBJ whole genome shotgun (WGS) entry which is preliminary data.</text>
</comment>
<dbReference type="AlphaFoldDB" id="A0A072NRD8"/>
<dbReference type="PATRIC" id="fig|1348973.3.peg.1208"/>
<gene>
    <name evidence="1" type="ORF">M670_01236</name>
</gene>
<dbReference type="EMBL" id="JJRY01000003">
    <property type="protein sequence ID" value="KEF39468.1"/>
    <property type="molecule type" value="Genomic_DNA"/>
</dbReference>
<organism evidence="1 2">
    <name type="scientific">Schinkia azotoformans MEV2011</name>
    <dbReference type="NCBI Taxonomy" id="1348973"/>
    <lineage>
        <taxon>Bacteria</taxon>
        <taxon>Bacillati</taxon>
        <taxon>Bacillota</taxon>
        <taxon>Bacilli</taxon>
        <taxon>Bacillales</taxon>
        <taxon>Bacillaceae</taxon>
        <taxon>Calidifontibacillus/Schinkia group</taxon>
        <taxon>Schinkia</taxon>
    </lineage>
</organism>
<dbReference type="Proteomes" id="UP000027936">
    <property type="component" value="Unassembled WGS sequence"/>
</dbReference>